<proteinExistence type="predicted"/>
<comment type="caution">
    <text evidence="2">The sequence shown here is derived from an EMBL/GenBank/DDBJ whole genome shotgun (WGS) entry which is preliminary data.</text>
</comment>
<reference evidence="2 3" key="1">
    <citation type="journal article" date="2012" name="J. Bacteriol.">
        <title>Draft Genome Sequence of the Extremely Halophilic Archaeon Halogranum salarium B-1T.</title>
        <authorList>
            <person name="Kim K.K."/>
            <person name="Lee K.C."/>
            <person name="Lee J.S."/>
        </authorList>
    </citation>
    <scope>NUCLEOTIDE SEQUENCE [LARGE SCALE GENOMIC DNA]</scope>
    <source>
        <strain evidence="2 3">B-1</strain>
    </source>
</reference>
<evidence type="ECO:0008006" key="4">
    <source>
        <dbReference type="Google" id="ProtNLM"/>
    </source>
</evidence>
<dbReference type="InterPro" id="IPR006311">
    <property type="entry name" value="TAT_signal"/>
</dbReference>
<organism evidence="2 3">
    <name type="scientific">Halogranum salarium B-1</name>
    <dbReference type="NCBI Taxonomy" id="1210908"/>
    <lineage>
        <taxon>Archaea</taxon>
        <taxon>Methanobacteriati</taxon>
        <taxon>Methanobacteriota</taxon>
        <taxon>Stenosarchaea group</taxon>
        <taxon>Halobacteria</taxon>
        <taxon>Halobacteriales</taxon>
        <taxon>Haloferacaceae</taxon>
    </lineage>
</organism>
<evidence type="ECO:0000313" key="2">
    <source>
        <dbReference type="EMBL" id="EJN58319.1"/>
    </source>
</evidence>
<feature type="compositionally biased region" description="Polar residues" evidence="1">
    <location>
        <begin position="314"/>
        <end position="323"/>
    </location>
</feature>
<dbReference type="PROSITE" id="PS51318">
    <property type="entry name" value="TAT"/>
    <property type="match status" value="1"/>
</dbReference>
<feature type="region of interest" description="Disordered" evidence="1">
    <location>
        <begin position="313"/>
        <end position="346"/>
    </location>
</feature>
<protein>
    <recommendedName>
        <fullName evidence="4">Gluconate 2-dehydrogenase subunit 3 family protein</fullName>
    </recommendedName>
</protein>
<evidence type="ECO:0000313" key="3">
    <source>
        <dbReference type="Proteomes" id="UP000007813"/>
    </source>
</evidence>
<accession>J3JEF6</accession>
<evidence type="ECO:0000256" key="1">
    <source>
        <dbReference type="SAM" id="MobiDB-lite"/>
    </source>
</evidence>
<dbReference type="Proteomes" id="UP000007813">
    <property type="component" value="Unassembled WGS sequence"/>
</dbReference>
<dbReference type="AlphaFoldDB" id="J3JEF6"/>
<dbReference type="eggNOG" id="ENOG502N5Y1">
    <property type="taxonomic scope" value="Archaea"/>
</dbReference>
<gene>
    <name evidence="2" type="ORF">HSB1_37360</name>
</gene>
<dbReference type="EMBL" id="ALJD01000009">
    <property type="protein sequence ID" value="EJN58319.1"/>
    <property type="molecule type" value="Genomic_DNA"/>
</dbReference>
<dbReference type="PATRIC" id="fig|1210908.3.peg.3553"/>
<name>J3JEF6_9EURY</name>
<feature type="region of interest" description="Disordered" evidence="1">
    <location>
        <begin position="361"/>
        <end position="385"/>
    </location>
</feature>
<sequence length="385" mass="41225">MSQSIMHEHTDSSPTRRGVMKGIGGLAALSMSGATFSQAAAAVDNPLASDPHTADTYRAVVDAIIPRTPELEAELGAEHVPGGLDVELEKFLIWDFNHFQEIRAEMVTEPGLLGDVPDGLMPVSMFETALDVTGSGSALDALLDLADISLLDLVSDLDVTGEELEEHLTLGPVERHQISFADDVESASGPASFDLVVETATETTHRVLQNYPYAPAFTLIFDVVAAEFIALGKNEDAISRDRTEFPGGGTFTQLSREDRLRCLWSIVDGGVVDRLDDLLSPLVPDVGILKYVVMAVNGLHGFGYYTEWSGLGETKTNTPNERTLATPPGEVQSREQSGYPGPQPGYAANWRHAVKGGFDDPDVDQLDLSGDLTGDDVLDGIGGDT</sequence>